<dbReference type="EMBL" id="JAWHQM010000005">
    <property type="protein sequence ID" value="KAK5627502.1"/>
    <property type="molecule type" value="Genomic_DNA"/>
</dbReference>
<evidence type="ECO:0000313" key="2">
    <source>
        <dbReference type="Proteomes" id="UP001305414"/>
    </source>
</evidence>
<comment type="caution">
    <text evidence="1">The sequence shown here is derived from an EMBL/GenBank/DDBJ whole genome shotgun (WGS) entry which is preliminary data.</text>
</comment>
<proteinExistence type="predicted"/>
<organism evidence="1 2">
    <name type="scientific">Xylaria bambusicola</name>
    <dbReference type="NCBI Taxonomy" id="326684"/>
    <lineage>
        <taxon>Eukaryota</taxon>
        <taxon>Fungi</taxon>
        <taxon>Dikarya</taxon>
        <taxon>Ascomycota</taxon>
        <taxon>Pezizomycotina</taxon>
        <taxon>Sordariomycetes</taxon>
        <taxon>Xylariomycetidae</taxon>
        <taxon>Xylariales</taxon>
        <taxon>Xylariaceae</taxon>
        <taxon>Xylaria</taxon>
    </lineage>
</organism>
<name>A0AAN7Z367_9PEZI</name>
<reference evidence="1 2" key="1">
    <citation type="submission" date="2023-10" db="EMBL/GenBank/DDBJ databases">
        <title>Draft genome sequence of Xylaria bambusicola isolate GMP-LS, the root and basal stem rot pathogen of sugarcane in Indonesia.</title>
        <authorList>
            <person name="Selvaraj P."/>
            <person name="Muralishankar V."/>
            <person name="Muruganantham S."/>
            <person name="Sp S."/>
            <person name="Haryani S."/>
            <person name="Lau K.J.X."/>
            <person name="Naqvi N.I."/>
        </authorList>
    </citation>
    <scope>NUCLEOTIDE SEQUENCE [LARGE SCALE GENOMIC DNA]</scope>
    <source>
        <strain evidence="1">GMP-LS</strain>
    </source>
</reference>
<gene>
    <name evidence="1" type="ORF">RRF57_003217</name>
</gene>
<accession>A0AAN7Z367</accession>
<protein>
    <submittedName>
        <fullName evidence="1">Uncharacterized protein</fullName>
    </submittedName>
</protein>
<keyword evidence="2" id="KW-1185">Reference proteome</keyword>
<sequence length="59" mass="6661">MPSDKNRRETISPLITGKTTICTRRKFLLHLHKGWVLRLLKVGKSLADAISALPDPIRP</sequence>
<dbReference type="AlphaFoldDB" id="A0AAN7Z367"/>
<evidence type="ECO:0000313" key="1">
    <source>
        <dbReference type="EMBL" id="KAK5627502.1"/>
    </source>
</evidence>
<dbReference type="Proteomes" id="UP001305414">
    <property type="component" value="Unassembled WGS sequence"/>
</dbReference>